<dbReference type="OrthoDB" id="294702at2759"/>
<evidence type="ECO:0000313" key="1">
    <source>
        <dbReference type="EMBL" id="KAF2262762.1"/>
    </source>
</evidence>
<dbReference type="Gene3D" id="3.40.50.1820">
    <property type="entry name" value="alpha/beta hydrolase"/>
    <property type="match status" value="1"/>
</dbReference>
<reference evidence="2" key="1">
    <citation type="journal article" date="2020" name="Stud. Mycol.">
        <title>101 Dothideomycetes genomes: A test case for predicting lifestyles and emergence of pathogens.</title>
        <authorList>
            <person name="Haridas S."/>
            <person name="Albert R."/>
            <person name="Binder M."/>
            <person name="Bloem J."/>
            <person name="LaButti K."/>
            <person name="Salamov A."/>
            <person name="Andreopoulos B."/>
            <person name="Baker S."/>
            <person name="Barry K."/>
            <person name="Bills G."/>
            <person name="Bluhm B."/>
            <person name="Cannon C."/>
            <person name="Castanera R."/>
            <person name="Culley D."/>
            <person name="Daum C."/>
            <person name="Ezra D."/>
            <person name="Gonzalez J."/>
            <person name="Henrissat B."/>
            <person name="Kuo A."/>
            <person name="Liang C."/>
            <person name="Lipzen A."/>
            <person name="Lutzoni F."/>
            <person name="Magnuson J."/>
            <person name="Mondo S."/>
            <person name="Nolan M."/>
            <person name="Ohm R."/>
            <person name="Pangilinan J."/>
            <person name="Park H.-J."/>
            <person name="Ramirez L."/>
            <person name="Alfaro M."/>
            <person name="Sun H."/>
            <person name="Tritt A."/>
            <person name="Yoshinaga Y."/>
            <person name="Zwiers L.-H."/>
            <person name="Turgeon B."/>
            <person name="Goodwin S."/>
            <person name="Spatafora J."/>
            <person name="Crous P."/>
            <person name="Grigoriev I."/>
        </authorList>
    </citation>
    <scope>NUCLEOTIDE SEQUENCE [LARGE SCALE GENOMIC DNA]</scope>
    <source>
        <strain evidence="2">CBS 304.66</strain>
    </source>
</reference>
<comment type="caution">
    <text evidence="1">The sequence shown here is derived from an EMBL/GenBank/DDBJ whole genome shotgun (WGS) entry which is preliminary data.</text>
</comment>
<dbReference type="InterPro" id="IPR029058">
    <property type="entry name" value="AB_hydrolase_fold"/>
</dbReference>
<evidence type="ECO:0000313" key="2">
    <source>
        <dbReference type="Proteomes" id="UP000800093"/>
    </source>
</evidence>
<name>A0A9P4K535_9PLEO</name>
<proteinExistence type="predicted"/>
<keyword evidence="2" id="KW-1185">Reference proteome</keyword>
<gene>
    <name evidence="1" type="ORF">CC78DRAFT_545501</name>
</gene>
<protein>
    <recommendedName>
        <fullName evidence="3">AB hydrolase-1 domain-containing protein</fullName>
    </recommendedName>
</protein>
<sequence length="404" mass="45156">MGMSALEFLCDIRFHRSFVFQGSGATRRSKPIRVSYADYGDQHSDAVVLFCGALVGGRFCYSPLDGLAKAYNVRIIHPDRPGIGGSDPVELHERIPIWLEMVPQLLNHLKIPHVAIASHSGGVIYALNTILTHPHLLHPTNPYVTFFAPWVHHSHSGITHLKATEFLPAPVIGKFASMAKFVNTNVMPLAGLSSSFIHGIMDSFHYSTPPPAPVPLTPTNTVSRSASICSLDRPDVLNLDDQKVVEQLRRLILEYLYAESIDGVSEDAKLFLKKPSSIQWCSPSIFWSDIDYAVPLLSKLIQEASGNGQIQRKWTIDTFHAQADNMVGEKGRIWFDQCWRNPSSTPSIDHVGTQTVGTEREPSFEYRSEIVRGSEHNYLMDPAYGAAEKWLQRVREAFPQIEEV</sequence>
<evidence type="ECO:0008006" key="3">
    <source>
        <dbReference type="Google" id="ProtNLM"/>
    </source>
</evidence>
<organism evidence="1 2">
    <name type="scientific">Lojkania enalia</name>
    <dbReference type="NCBI Taxonomy" id="147567"/>
    <lineage>
        <taxon>Eukaryota</taxon>
        <taxon>Fungi</taxon>
        <taxon>Dikarya</taxon>
        <taxon>Ascomycota</taxon>
        <taxon>Pezizomycotina</taxon>
        <taxon>Dothideomycetes</taxon>
        <taxon>Pleosporomycetidae</taxon>
        <taxon>Pleosporales</taxon>
        <taxon>Pleosporales incertae sedis</taxon>
        <taxon>Lojkania</taxon>
    </lineage>
</organism>
<dbReference type="AlphaFoldDB" id="A0A9P4K535"/>
<dbReference type="Proteomes" id="UP000800093">
    <property type="component" value="Unassembled WGS sequence"/>
</dbReference>
<dbReference type="SUPFAM" id="SSF53474">
    <property type="entry name" value="alpha/beta-Hydrolases"/>
    <property type="match status" value="1"/>
</dbReference>
<accession>A0A9P4K535</accession>
<dbReference type="EMBL" id="ML986636">
    <property type="protein sequence ID" value="KAF2262762.1"/>
    <property type="molecule type" value="Genomic_DNA"/>
</dbReference>